<reference evidence="3" key="1">
    <citation type="submission" date="2020-06" db="EMBL/GenBank/DDBJ databases">
        <authorList>
            <person name="Li T."/>
            <person name="Hu X."/>
            <person name="Zhang T."/>
            <person name="Song X."/>
            <person name="Zhang H."/>
            <person name="Dai N."/>
            <person name="Sheng W."/>
            <person name="Hou X."/>
            <person name="Wei L."/>
        </authorList>
    </citation>
    <scope>NUCLEOTIDE SEQUENCE</scope>
    <source>
        <strain evidence="3">G01</strain>
        <tissue evidence="3">Leaf</tissue>
    </source>
</reference>
<comment type="caution">
    <text evidence="3">The sequence shown here is derived from an EMBL/GenBank/DDBJ whole genome shotgun (WGS) entry which is preliminary data.</text>
</comment>
<feature type="domain" description="DUF4216" evidence="2">
    <location>
        <begin position="45"/>
        <end position="110"/>
    </location>
</feature>
<dbReference type="EMBL" id="JACGWK010000745">
    <property type="protein sequence ID" value="KAL0295150.1"/>
    <property type="molecule type" value="Genomic_DNA"/>
</dbReference>
<protein>
    <recommendedName>
        <fullName evidence="2">DUF4216 domain-containing protein</fullName>
    </recommendedName>
</protein>
<dbReference type="InterPro" id="IPR025312">
    <property type="entry name" value="DUF4216"/>
</dbReference>
<sequence length="195" mass="23028">MSQHWQVNHELRVCVKSSSYTDEKNDFYGIIEEIIQLMYPLIPNLHIVLFKCRWVDTVRGMKVHPSYHPVDVNFKKLYQKDDQLIPAQQVVQVYFTEYPSMKRDIADWIAVFKIKARRVFDNSKWTETVAYQLEEVVPISILAVDNQSYDLRDPNGLQVVLEAAGTSWRQLHENDDENKEEDEDNEIDDEEYEAT</sequence>
<organism evidence="3">
    <name type="scientific">Sesamum angustifolium</name>
    <dbReference type="NCBI Taxonomy" id="2727405"/>
    <lineage>
        <taxon>Eukaryota</taxon>
        <taxon>Viridiplantae</taxon>
        <taxon>Streptophyta</taxon>
        <taxon>Embryophyta</taxon>
        <taxon>Tracheophyta</taxon>
        <taxon>Spermatophyta</taxon>
        <taxon>Magnoliopsida</taxon>
        <taxon>eudicotyledons</taxon>
        <taxon>Gunneridae</taxon>
        <taxon>Pentapetalae</taxon>
        <taxon>asterids</taxon>
        <taxon>lamiids</taxon>
        <taxon>Lamiales</taxon>
        <taxon>Pedaliaceae</taxon>
        <taxon>Sesamum</taxon>
    </lineage>
</organism>
<feature type="region of interest" description="Disordered" evidence="1">
    <location>
        <begin position="170"/>
        <end position="195"/>
    </location>
</feature>
<name>A0AAW2JND5_9LAMI</name>
<dbReference type="PANTHER" id="PTHR48258">
    <property type="entry name" value="DUF4218 DOMAIN-CONTAINING PROTEIN-RELATED"/>
    <property type="match status" value="1"/>
</dbReference>
<reference evidence="3" key="2">
    <citation type="journal article" date="2024" name="Plant">
        <title>Genomic evolution and insights into agronomic trait innovations of Sesamum species.</title>
        <authorList>
            <person name="Miao H."/>
            <person name="Wang L."/>
            <person name="Qu L."/>
            <person name="Liu H."/>
            <person name="Sun Y."/>
            <person name="Le M."/>
            <person name="Wang Q."/>
            <person name="Wei S."/>
            <person name="Zheng Y."/>
            <person name="Lin W."/>
            <person name="Duan Y."/>
            <person name="Cao H."/>
            <person name="Xiong S."/>
            <person name="Wang X."/>
            <person name="Wei L."/>
            <person name="Li C."/>
            <person name="Ma Q."/>
            <person name="Ju M."/>
            <person name="Zhao R."/>
            <person name="Li G."/>
            <person name="Mu C."/>
            <person name="Tian Q."/>
            <person name="Mei H."/>
            <person name="Zhang T."/>
            <person name="Gao T."/>
            <person name="Zhang H."/>
        </authorList>
    </citation>
    <scope>NUCLEOTIDE SEQUENCE</scope>
    <source>
        <strain evidence="3">G01</strain>
    </source>
</reference>
<evidence type="ECO:0000259" key="2">
    <source>
        <dbReference type="Pfam" id="PF13952"/>
    </source>
</evidence>
<proteinExistence type="predicted"/>
<accession>A0AAW2JND5</accession>
<dbReference type="Pfam" id="PF13952">
    <property type="entry name" value="DUF4216"/>
    <property type="match status" value="1"/>
</dbReference>
<evidence type="ECO:0000313" key="3">
    <source>
        <dbReference type="EMBL" id="KAL0295150.1"/>
    </source>
</evidence>
<dbReference type="PANTHER" id="PTHR48258:SF3">
    <property type="entry name" value="FK506-BINDING PROTEIN 4-LIKE ISOFORM X1"/>
    <property type="match status" value="1"/>
</dbReference>
<dbReference type="AlphaFoldDB" id="A0AAW2JND5"/>
<gene>
    <name evidence="3" type="ORF">Sangu_3203600</name>
</gene>
<feature type="compositionally biased region" description="Acidic residues" evidence="1">
    <location>
        <begin position="174"/>
        <end position="195"/>
    </location>
</feature>
<evidence type="ECO:0000256" key="1">
    <source>
        <dbReference type="SAM" id="MobiDB-lite"/>
    </source>
</evidence>